<evidence type="ECO:0000256" key="4">
    <source>
        <dbReference type="ARBA" id="ARBA00023139"/>
    </source>
</evidence>
<evidence type="ECO:0000259" key="9">
    <source>
        <dbReference type="PROSITE" id="PS50859"/>
    </source>
</evidence>
<dbReference type="AlphaFoldDB" id="A0A058ZB04"/>
<dbReference type="eggNOG" id="KOG0861">
    <property type="taxonomic scope" value="Eukaryota"/>
</dbReference>
<dbReference type="OMA" id="HYIGIIR"/>
<evidence type="ECO:0000256" key="2">
    <source>
        <dbReference type="ARBA" id="ARBA00022481"/>
    </source>
</evidence>
<dbReference type="PROSITE" id="PS50859">
    <property type="entry name" value="LONGIN"/>
    <property type="match status" value="1"/>
</dbReference>
<dbReference type="RefSeq" id="XP_009494227.1">
    <property type="nucleotide sequence ID" value="XM_009495952.1"/>
</dbReference>
<feature type="domain" description="V-SNARE coiled-coil homology" evidence="10">
    <location>
        <begin position="147"/>
        <end position="204"/>
    </location>
</feature>
<evidence type="ECO:0008006" key="13">
    <source>
        <dbReference type="Google" id="ProtNLM"/>
    </source>
</evidence>
<organism evidence="11">
    <name type="scientific">Fonticula alba</name>
    <name type="common">Slime mold</name>
    <dbReference type="NCBI Taxonomy" id="691883"/>
    <lineage>
        <taxon>Eukaryota</taxon>
        <taxon>Rotosphaerida</taxon>
        <taxon>Fonticulaceae</taxon>
        <taxon>Fonticula</taxon>
    </lineage>
</organism>
<sequence length="208" mass="23702">MHMYSIIILRIPEGSHADYRDEPPPPFILDSDFNLSSFSFFQRTSIKEFIIFASKTVAARNAPGTRSRVKENDYHLHCQSTVDGLCCIVVCDSAYPSNVVFRMSNQLLMDYRERYPVEVRRTATAPLPLPKLSHTLQQAVDVKNIDSFSRINDDLDQTQVVLLDTINAMLERGQKLGDLVQQSEDLSLQSKAFYTQAKKQNSWCCSVM</sequence>
<dbReference type="PROSITE" id="PS50892">
    <property type="entry name" value="V_SNARE"/>
    <property type="match status" value="1"/>
</dbReference>
<dbReference type="STRING" id="691883.A0A058ZB04"/>
<name>A0A058ZB04_FONAL</name>
<gene>
    <name evidence="11" type="ORF">H696_02050</name>
</gene>
<accession>A0A058ZB04</accession>
<dbReference type="InterPro" id="IPR010908">
    <property type="entry name" value="Longin_dom"/>
</dbReference>
<evidence type="ECO:0000313" key="11">
    <source>
        <dbReference type="EMBL" id="KCV71103.1"/>
    </source>
</evidence>
<proteinExistence type="inferred from homology"/>
<evidence type="ECO:0000313" key="12">
    <source>
        <dbReference type="Proteomes" id="UP000030693"/>
    </source>
</evidence>
<dbReference type="Gene3D" id="1.20.5.110">
    <property type="match status" value="1"/>
</dbReference>
<dbReference type="Proteomes" id="UP000030693">
    <property type="component" value="Unassembled WGS sequence"/>
</dbReference>
<keyword evidence="6" id="KW-0636">Prenylation</keyword>
<dbReference type="GO" id="GO:0005794">
    <property type="term" value="C:Golgi apparatus"/>
    <property type="evidence" value="ECO:0007669"/>
    <property type="project" value="TreeGrafter"/>
</dbReference>
<evidence type="ECO:0000256" key="8">
    <source>
        <dbReference type="PROSITE-ProRule" id="PRU00290"/>
    </source>
</evidence>
<dbReference type="Pfam" id="PF13774">
    <property type="entry name" value="Longin"/>
    <property type="match status" value="1"/>
</dbReference>
<dbReference type="OrthoDB" id="27923at2759"/>
<dbReference type="GO" id="GO:0006888">
    <property type="term" value="P:endoplasmic reticulum to Golgi vesicle-mediated transport"/>
    <property type="evidence" value="ECO:0007669"/>
    <property type="project" value="TreeGrafter"/>
</dbReference>
<evidence type="ECO:0000259" key="10">
    <source>
        <dbReference type="PROSITE" id="PS50892"/>
    </source>
</evidence>
<evidence type="ECO:0000256" key="7">
    <source>
        <dbReference type="ARBA" id="ARBA00046278"/>
    </source>
</evidence>
<comment type="similarity">
    <text evidence="1">Belongs to the synaptobrevin family.</text>
</comment>
<dbReference type="EMBL" id="KB932203">
    <property type="protein sequence ID" value="KCV71103.1"/>
    <property type="molecule type" value="Genomic_DNA"/>
</dbReference>
<dbReference type="PANTHER" id="PTHR45806:SF1">
    <property type="entry name" value="SYNAPTOBREVIN HOMOLOG YKT6"/>
    <property type="match status" value="1"/>
</dbReference>
<dbReference type="CDD" id="cd14824">
    <property type="entry name" value="Longin"/>
    <property type="match status" value="1"/>
</dbReference>
<keyword evidence="3" id="KW-0472">Membrane</keyword>
<keyword evidence="12" id="KW-1185">Reference proteome</keyword>
<dbReference type="Gene3D" id="3.30.450.50">
    <property type="entry name" value="Longin domain"/>
    <property type="match status" value="1"/>
</dbReference>
<dbReference type="Pfam" id="PF00957">
    <property type="entry name" value="Synaptobrevin"/>
    <property type="match status" value="1"/>
</dbReference>
<protein>
    <recommendedName>
        <fullName evidence="13">V-SNARE coiled-coil homology domain-containing protein</fullName>
    </recommendedName>
</protein>
<keyword evidence="4" id="KW-0564">Palmitate</keyword>
<keyword evidence="5" id="KW-0449">Lipoprotein</keyword>
<reference evidence="11" key="1">
    <citation type="submission" date="2013-04" db="EMBL/GenBank/DDBJ databases">
        <title>The Genome Sequence of Fonticula alba ATCC 38817.</title>
        <authorList>
            <consortium name="The Broad Institute Genomics Platform"/>
            <person name="Russ C."/>
            <person name="Cuomo C."/>
            <person name="Burger G."/>
            <person name="Gray M.W."/>
            <person name="Holland P.W.H."/>
            <person name="King N."/>
            <person name="Lang F.B.F."/>
            <person name="Roger A.J."/>
            <person name="Ruiz-Trillo I."/>
            <person name="Brown M."/>
            <person name="Walker B."/>
            <person name="Young S."/>
            <person name="Zeng Q."/>
            <person name="Gargeya S."/>
            <person name="Fitzgerald M."/>
            <person name="Haas B."/>
            <person name="Abouelleil A."/>
            <person name="Allen A.W."/>
            <person name="Alvarado L."/>
            <person name="Arachchi H.M."/>
            <person name="Berlin A.M."/>
            <person name="Chapman S.B."/>
            <person name="Gainer-Dewar J."/>
            <person name="Goldberg J."/>
            <person name="Griggs A."/>
            <person name="Gujja S."/>
            <person name="Hansen M."/>
            <person name="Howarth C."/>
            <person name="Imamovic A."/>
            <person name="Ireland A."/>
            <person name="Larimer J."/>
            <person name="McCowan C."/>
            <person name="Murphy C."/>
            <person name="Pearson M."/>
            <person name="Poon T.W."/>
            <person name="Priest M."/>
            <person name="Roberts A."/>
            <person name="Saif S."/>
            <person name="Shea T."/>
            <person name="Sisk P."/>
            <person name="Sykes S."/>
            <person name="Wortman J."/>
            <person name="Nusbaum C."/>
            <person name="Birren B."/>
        </authorList>
    </citation>
    <scope>NUCLEOTIDE SEQUENCE [LARGE SCALE GENOMIC DNA]</scope>
    <source>
        <strain evidence="11">ATCC 38817</strain>
    </source>
</reference>
<keyword evidence="8" id="KW-0175">Coiled coil</keyword>
<keyword evidence="2" id="KW-0488">Methylation</keyword>
<dbReference type="SUPFAM" id="SSF64356">
    <property type="entry name" value="SNARE-like"/>
    <property type="match status" value="1"/>
</dbReference>
<evidence type="ECO:0000256" key="5">
    <source>
        <dbReference type="ARBA" id="ARBA00023288"/>
    </source>
</evidence>
<evidence type="ECO:0000256" key="3">
    <source>
        <dbReference type="ARBA" id="ARBA00023136"/>
    </source>
</evidence>
<evidence type="ECO:0000256" key="6">
    <source>
        <dbReference type="ARBA" id="ARBA00023289"/>
    </source>
</evidence>
<evidence type="ECO:0000256" key="1">
    <source>
        <dbReference type="ARBA" id="ARBA00008025"/>
    </source>
</evidence>
<dbReference type="InterPro" id="IPR042855">
    <property type="entry name" value="V_SNARE_CC"/>
</dbReference>
<dbReference type="SUPFAM" id="SSF58038">
    <property type="entry name" value="SNARE fusion complex"/>
    <property type="match status" value="1"/>
</dbReference>
<dbReference type="SMART" id="SM01270">
    <property type="entry name" value="Longin"/>
    <property type="match status" value="1"/>
</dbReference>
<dbReference type="PANTHER" id="PTHR45806">
    <property type="entry name" value="SYNAPTOBREVIN HOMOLOG YKT6"/>
    <property type="match status" value="1"/>
</dbReference>
<feature type="domain" description="Longin" evidence="9">
    <location>
        <begin position="7"/>
        <end position="126"/>
    </location>
</feature>
<comment type="subcellular location">
    <subcellularLocation>
        <location evidence="7">Endomembrane system</location>
        <topology evidence="7">Lipid-anchor</topology>
        <orientation evidence="7">Cytoplasmic side</orientation>
    </subcellularLocation>
</comment>
<dbReference type="InterPro" id="IPR011012">
    <property type="entry name" value="Longin-like_dom_sf"/>
</dbReference>
<dbReference type="GO" id="GO:0005484">
    <property type="term" value="F:SNAP receptor activity"/>
    <property type="evidence" value="ECO:0007669"/>
    <property type="project" value="TreeGrafter"/>
</dbReference>
<dbReference type="GeneID" id="20526775"/>